<evidence type="ECO:0000256" key="1">
    <source>
        <dbReference type="ARBA" id="ARBA00022499"/>
    </source>
</evidence>
<sequence length="1047" mass="117216">MEDCLHTSSENLSKLVSWAHSHGTICSLIPNLKHLLSEGSHGNLTAMWGCSAGHAYHWPLTATCRAGSQERVCFQDNRSFNSDSPSIIGVPSETQTSPVERYPGRPVKAKLDCSRTRDSCDFSYCSEPSELDEAVEEYEDENTLFDMVCESSVTDEDSDFEPQTQRPQSIARKRPGILPSSLHSSSQAQMVDECSNDVIIKKIKQEMPEDYYIVANAELTGGVDGPALSLTQMAKPKPQTHAGPSCVGSAKLIPHVSSAISTELDTHCVSASPSVMSRPIVQKTTRASLASPNRGPSGTHGTNQQVAMQVPVSTSHPNKQISIPLSALQLPGQDEQVASEEFLPHLPSQVSSCEVALSPSVNTEPEVSSSQQQPQVAPTITTEAMAQCIPDQDERAAELSREQNEKTIRSTQTALRNFREFLISKYPSETREIYVIPCKELDAYLASFFVDARQKDGSEYEPNSLANYQCGLERYLKEHRYGYSITRDKEFKRSQEALKQKQIELRCKGKGNKPHKSMKLTFADELILRKRGLLSRYNPEGLLNLVWLNNTKAFGHCTGFHGSTLKWGDIRLRVTETGLEYLEWMGQDTGDLNAKTKRGGTDSRVYATQHAPQTCPVQDYKEYAQRRPPAMRYEDAPFYLSIKPVVNLAALHWYNCQALGKNKLAKMVKTMCEKGNIPGRKTNFSVYQSCSTLSEAQSNQLVLICNNLSQQAAHIHSPTSCIAYSTKLNKFPVFNINDDLNDLCTSAVSPNTTKATRYALNVWRYWCMTNGLKDHTDITKIPAVKLNELLENFYVTVKKSDGSDFLATSLHAIRRGLDRILKNAGVGFSITSSTFSSSTKKLKEKLWVLSKAGMSGARSRNIIYFSLSDEEEMWQAGCLGDDSPITLLSTVVKYNSQYLNMRTLQEHADLMYGDIELLKDPQNQPYFARTDSVKRESRSASTRICHGKIYHEHSRGHKQCPYCLLYKYMYIHRPPTQMEAKSPFYLTARKEAVDMGSVWYEEQRMGLRSLRGIVPNLAKKVKLENCENFTFVSFTQINGKISSVSHS</sequence>
<feature type="region of interest" description="Disordered" evidence="4">
    <location>
        <begin position="284"/>
        <end position="303"/>
    </location>
</feature>
<dbReference type="AlphaFoldDB" id="A0AA40HN78"/>
<keyword evidence="3" id="KW-0832">Ubl conjugation</keyword>
<evidence type="ECO:0000256" key="2">
    <source>
        <dbReference type="ARBA" id="ARBA00022553"/>
    </source>
</evidence>
<feature type="region of interest" description="Disordered" evidence="4">
    <location>
        <begin position="153"/>
        <end position="189"/>
    </location>
</feature>
<feature type="domain" description="ZMYM2-like/QRICH1 C-terminal" evidence="5">
    <location>
        <begin position="864"/>
        <end position="1017"/>
    </location>
</feature>
<evidence type="ECO:0000256" key="4">
    <source>
        <dbReference type="SAM" id="MobiDB-lite"/>
    </source>
</evidence>
<keyword evidence="2" id="KW-0597">Phosphoprotein</keyword>
<dbReference type="Proteomes" id="UP001177744">
    <property type="component" value="Unassembled WGS sequence"/>
</dbReference>
<feature type="region of interest" description="Disordered" evidence="4">
    <location>
        <begin position="84"/>
        <end position="103"/>
    </location>
</feature>
<keyword evidence="1" id="KW-1017">Isopeptide bond</keyword>
<accession>A0AA40HN78</accession>
<dbReference type="InterPro" id="IPR042838">
    <property type="entry name" value="KIAA1958"/>
</dbReference>
<reference evidence="6" key="1">
    <citation type="submission" date="2023-06" db="EMBL/GenBank/DDBJ databases">
        <title>Reference genome for the Northern bat (Eptesicus nilssonii), a most northern bat species.</title>
        <authorList>
            <person name="Laine V.N."/>
            <person name="Pulliainen A.T."/>
            <person name="Lilley T.M."/>
        </authorList>
    </citation>
    <scope>NUCLEOTIDE SEQUENCE</scope>
    <source>
        <strain evidence="6">BLF_Eptnil</strain>
        <tissue evidence="6">Kidney</tissue>
    </source>
</reference>
<proteinExistence type="predicted"/>
<dbReference type="PANTHER" id="PTHR46963:SF1">
    <property type="entry name" value="SIMILAR TO RIKEN CDNA E130308A19"/>
    <property type="match status" value="1"/>
</dbReference>
<evidence type="ECO:0000259" key="5">
    <source>
        <dbReference type="Pfam" id="PF12012"/>
    </source>
</evidence>
<name>A0AA40HN78_CNENI</name>
<feature type="domain" description="ZMYM2-like/QRICH1 C-terminal" evidence="5">
    <location>
        <begin position="523"/>
        <end position="671"/>
    </location>
</feature>
<protein>
    <recommendedName>
        <fullName evidence="5">ZMYM2-like/QRICH1 C-terminal domain-containing protein</fullName>
    </recommendedName>
</protein>
<dbReference type="Pfam" id="PF12012">
    <property type="entry name" value="DUF3504"/>
    <property type="match status" value="2"/>
</dbReference>
<keyword evidence="7" id="KW-1185">Reference proteome</keyword>
<dbReference type="EMBL" id="JAULJE010000015">
    <property type="protein sequence ID" value="KAK1334238.1"/>
    <property type="molecule type" value="Genomic_DNA"/>
</dbReference>
<evidence type="ECO:0000256" key="3">
    <source>
        <dbReference type="ARBA" id="ARBA00022843"/>
    </source>
</evidence>
<dbReference type="PANTHER" id="PTHR46963">
    <property type="entry name" value="SIMILAR TO RIKEN CDNA E130308A19"/>
    <property type="match status" value="1"/>
</dbReference>
<comment type="caution">
    <text evidence="6">The sequence shown here is derived from an EMBL/GenBank/DDBJ whole genome shotgun (WGS) entry which is preliminary data.</text>
</comment>
<evidence type="ECO:0000313" key="7">
    <source>
        <dbReference type="Proteomes" id="UP001177744"/>
    </source>
</evidence>
<gene>
    <name evidence="6" type="ORF">QTO34_005240</name>
</gene>
<dbReference type="InterPro" id="IPR021893">
    <property type="entry name" value="ZMYM2-like_C"/>
</dbReference>
<organism evidence="6 7">
    <name type="scientific">Cnephaeus nilssonii</name>
    <name type="common">Northern bat</name>
    <name type="synonym">Eptesicus nilssonii</name>
    <dbReference type="NCBI Taxonomy" id="3371016"/>
    <lineage>
        <taxon>Eukaryota</taxon>
        <taxon>Metazoa</taxon>
        <taxon>Chordata</taxon>
        <taxon>Craniata</taxon>
        <taxon>Vertebrata</taxon>
        <taxon>Euteleostomi</taxon>
        <taxon>Mammalia</taxon>
        <taxon>Eutheria</taxon>
        <taxon>Laurasiatheria</taxon>
        <taxon>Chiroptera</taxon>
        <taxon>Yangochiroptera</taxon>
        <taxon>Vespertilionidae</taxon>
        <taxon>Cnephaeus</taxon>
    </lineage>
</organism>
<evidence type="ECO:0000313" key="6">
    <source>
        <dbReference type="EMBL" id="KAK1334238.1"/>
    </source>
</evidence>